<dbReference type="EMBL" id="VORX01000007">
    <property type="protein sequence ID" value="TXE06504.1"/>
    <property type="molecule type" value="Genomic_DNA"/>
</dbReference>
<feature type="signal peptide" evidence="1">
    <location>
        <begin position="1"/>
        <end position="18"/>
    </location>
</feature>
<name>A0A5C7AEV8_9FLAO</name>
<reference evidence="2 3" key="1">
    <citation type="submission" date="2019-08" db="EMBL/GenBank/DDBJ databases">
        <title>Genome sequence of Gelidibacter salicanalis IC162T.</title>
        <authorList>
            <person name="Bowman J.P."/>
        </authorList>
    </citation>
    <scope>NUCLEOTIDE SEQUENCE [LARGE SCALE GENOMIC DNA]</scope>
    <source>
        <strain evidence="2 3">IC162</strain>
    </source>
</reference>
<protein>
    <submittedName>
        <fullName evidence="2">Uncharacterized protein</fullName>
    </submittedName>
</protein>
<dbReference type="AlphaFoldDB" id="A0A5C7AEV8"/>
<sequence length="111" mass="12700">MKLFIFSIVLILPISALGQNDFDIKNLATKGVAHDIKIEKQFIRKPSTQLLRGLETTLVNDIKKEIHVLKYDLINTTKLSLTLKKDHFSYFLDEPALDKMLLEVGTLKDCK</sequence>
<feature type="chain" id="PRO_5022689677" evidence="1">
    <location>
        <begin position="19"/>
        <end position="111"/>
    </location>
</feature>
<dbReference type="Proteomes" id="UP000321734">
    <property type="component" value="Unassembled WGS sequence"/>
</dbReference>
<keyword evidence="3" id="KW-1185">Reference proteome</keyword>
<keyword evidence="1" id="KW-0732">Signal</keyword>
<proteinExistence type="predicted"/>
<evidence type="ECO:0000313" key="2">
    <source>
        <dbReference type="EMBL" id="TXE06504.1"/>
    </source>
</evidence>
<comment type="caution">
    <text evidence="2">The sequence shown here is derived from an EMBL/GenBank/DDBJ whole genome shotgun (WGS) entry which is preliminary data.</text>
</comment>
<evidence type="ECO:0000256" key="1">
    <source>
        <dbReference type="SAM" id="SignalP"/>
    </source>
</evidence>
<accession>A0A5C7AEV8</accession>
<evidence type="ECO:0000313" key="3">
    <source>
        <dbReference type="Proteomes" id="UP000321734"/>
    </source>
</evidence>
<dbReference type="RefSeq" id="WP_146893815.1">
    <property type="nucleotide sequence ID" value="NZ_VORX01000007.1"/>
</dbReference>
<organism evidence="2 3">
    <name type="scientific">Gelidibacter salicanalis</name>
    <dbReference type="NCBI Taxonomy" id="291193"/>
    <lineage>
        <taxon>Bacteria</taxon>
        <taxon>Pseudomonadati</taxon>
        <taxon>Bacteroidota</taxon>
        <taxon>Flavobacteriia</taxon>
        <taxon>Flavobacteriales</taxon>
        <taxon>Flavobacteriaceae</taxon>
        <taxon>Gelidibacter</taxon>
    </lineage>
</organism>
<gene>
    <name evidence="2" type="ORF">ES711_13400</name>
</gene>